<gene>
    <name evidence="3" type="ORF">GJ654_04450</name>
</gene>
<dbReference type="Proteomes" id="UP000439113">
    <property type="component" value="Unassembled WGS sequence"/>
</dbReference>
<proteinExistence type="predicted"/>
<name>A0A6N8DIE1_RHOAC</name>
<evidence type="ECO:0000313" key="3">
    <source>
        <dbReference type="EMBL" id="MTV30240.1"/>
    </source>
</evidence>
<keyword evidence="2" id="KW-0732">Signal</keyword>
<dbReference type="RefSeq" id="WP_155444913.1">
    <property type="nucleotide sequence ID" value="NZ_JAOQNR010000003.1"/>
</dbReference>
<feature type="region of interest" description="Disordered" evidence="1">
    <location>
        <begin position="38"/>
        <end position="63"/>
    </location>
</feature>
<evidence type="ECO:0000256" key="1">
    <source>
        <dbReference type="SAM" id="MobiDB-lite"/>
    </source>
</evidence>
<reference evidence="3 4" key="1">
    <citation type="submission" date="2019-11" db="EMBL/GenBank/DDBJ databases">
        <title>Whole-genome sequence of a Rhodoblastus acidophilus DSM 142.</title>
        <authorList>
            <person name="Kyndt J.A."/>
            <person name="Meyer T.E."/>
        </authorList>
    </citation>
    <scope>NUCLEOTIDE SEQUENCE [LARGE SCALE GENOMIC DNA]</scope>
    <source>
        <strain evidence="3 4">DSM 142</strain>
    </source>
</reference>
<dbReference type="AlphaFoldDB" id="A0A6N8DIE1"/>
<organism evidence="3 4">
    <name type="scientific">Rhodoblastus acidophilus</name>
    <name type="common">Rhodopseudomonas acidophila</name>
    <dbReference type="NCBI Taxonomy" id="1074"/>
    <lineage>
        <taxon>Bacteria</taxon>
        <taxon>Pseudomonadati</taxon>
        <taxon>Pseudomonadota</taxon>
        <taxon>Alphaproteobacteria</taxon>
        <taxon>Hyphomicrobiales</taxon>
        <taxon>Rhodoblastaceae</taxon>
        <taxon>Rhodoblastus</taxon>
    </lineage>
</organism>
<feature type="chain" id="PRO_5026938253" evidence="2">
    <location>
        <begin position="25"/>
        <end position="202"/>
    </location>
</feature>
<accession>A0A6N8DIE1</accession>
<comment type="caution">
    <text evidence="3">The sequence shown here is derived from an EMBL/GenBank/DDBJ whole genome shotgun (WGS) entry which is preliminary data.</text>
</comment>
<dbReference type="EMBL" id="WNKS01000003">
    <property type="protein sequence ID" value="MTV30240.1"/>
    <property type="molecule type" value="Genomic_DNA"/>
</dbReference>
<evidence type="ECO:0000256" key="2">
    <source>
        <dbReference type="SAM" id="SignalP"/>
    </source>
</evidence>
<feature type="signal peptide" evidence="2">
    <location>
        <begin position="1"/>
        <end position="24"/>
    </location>
</feature>
<sequence>MGGLSKGVVLIAGALVSMSAPASATNFWEDLFGLPPTRTEVPSVGASAPDRASQPRRAKAKASSGVTIRNHVRVVVNHGGGDAIAQDYLKSAEFKQLFNSTAPGATKEALNTLLRHDSTLQPGDAVVTRTGVVVLDGEKRKFAPASKAFDRSLRERLLAFSLPKSAPQERPVIQTASDETHVPLAFSIRVSDGQPIRYVGGL</sequence>
<protein>
    <submittedName>
        <fullName evidence="3">Uncharacterized protein</fullName>
    </submittedName>
</protein>
<evidence type="ECO:0000313" key="4">
    <source>
        <dbReference type="Proteomes" id="UP000439113"/>
    </source>
</evidence>